<keyword evidence="6" id="KW-1185">Reference proteome</keyword>
<dbReference type="Pfam" id="PF00400">
    <property type="entry name" value="WD40"/>
    <property type="match status" value="2"/>
</dbReference>
<dbReference type="InterPro" id="IPR015943">
    <property type="entry name" value="WD40/YVTN_repeat-like_dom_sf"/>
</dbReference>
<dbReference type="InterPro" id="IPR001680">
    <property type="entry name" value="WD40_rpt"/>
</dbReference>
<feature type="region of interest" description="Disordered" evidence="3">
    <location>
        <begin position="410"/>
        <end position="459"/>
    </location>
</feature>
<reference evidence="5 6" key="1">
    <citation type="journal article" date="2013" name="BMC Genomics">
        <title>Reconstruction of the lipid metabolism for the microalga Monoraphidium neglectum from its genome sequence reveals characteristics suitable for biofuel production.</title>
        <authorList>
            <person name="Bogen C."/>
            <person name="Al-Dilaimi A."/>
            <person name="Albersmeier A."/>
            <person name="Wichmann J."/>
            <person name="Grundmann M."/>
            <person name="Rupp O."/>
            <person name="Lauersen K.J."/>
            <person name="Blifernez-Klassen O."/>
            <person name="Kalinowski J."/>
            <person name="Goesmann A."/>
            <person name="Mussgnug J.H."/>
            <person name="Kruse O."/>
        </authorList>
    </citation>
    <scope>NUCLEOTIDE SEQUENCE [LARGE SCALE GENOMIC DNA]</scope>
    <source>
        <strain evidence="5 6">SAG 48.87</strain>
    </source>
</reference>
<dbReference type="Pfam" id="PF05018">
    <property type="entry name" value="CFA20_dom"/>
    <property type="match status" value="1"/>
</dbReference>
<dbReference type="InterPro" id="IPR036322">
    <property type="entry name" value="WD40_repeat_dom_sf"/>
</dbReference>
<dbReference type="InterPro" id="IPR050630">
    <property type="entry name" value="WD_repeat_EMAP"/>
</dbReference>
<dbReference type="SUPFAM" id="SSF50978">
    <property type="entry name" value="WD40 repeat-like"/>
    <property type="match status" value="1"/>
</dbReference>
<evidence type="ECO:0000256" key="2">
    <source>
        <dbReference type="ARBA" id="ARBA00022737"/>
    </source>
</evidence>
<dbReference type="Gene3D" id="2.130.10.10">
    <property type="entry name" value="YVTN repeat-like/Quinoprotein amine dehydrogenase"/>
    <property type="match status" value="1"/>
</dbReference>
<evidence type="ECO:0000256" key="1">
    <source>
        <dbReference type="ARBA" id="ARBA00022574"/>
    </source>
</evidence>
<dbReference type="GeneID" id="25729625"/>
<dbReference type="RefSeq" id="XP_013894704.1">
    <property type="nucleotide sequence ID" value="XM_014039250.1"/>
</dbReference>
<evidence type="ECO:0000313" key="6">
    <source>
        <dbReference type="Proteomes" id="UP000054498"/>
    </source>
</evidence>
<keyword evidence="2" id="KW-0677">Repeat</keyword>
<feature type="compositionally biased region" description="Low complexity" evidence="3">
    <location>
        <begin position="52"/>
        <end position="61"/>
    </location>
</feature>
<feature type="region of interest" description="Disordered" evidence="3">
    <location>
        <begin position="52"/>
        <end position="76"/>
    </location>
</feature>
<gene>
    <name evidence="5" type="ORF">MNEG_12279</name>
</gene>
<accession>A0A0D2LW42</accession>
<proteinExistence type="predicted"/>
<evidence type="ECO:0000313" key="5">
    <source>
        <dbReference type="EMBL" id="KIY95684.1"/>
    </source>
</evidence>
<dbReference type="SMART" id="SM00320">
    <property type="entry name" value="WD40"/>
    <property type="match status" value="3"/>
</dbReference>
<dbReference type="PANTHER" id="PTHR13720">
    <property type="entry name" value="WD-40 REPEAT PROTEIN"/>
    <property type="match status" value="1"/>
</dbReference>
<keyword evidence="1" id="KW-0853">WD repeat</keyword>
<dbReference type="InterPro" id="IPR007714">
    <property type="entry name" value="CFA20_dom"/>
</dbReference>
<evidence type="ECO:0000259" key="4">
    <source>
        <dbReference type="Pfam" id="PF05018"/>
    </source>
</evidence>
<dbReference type="Proteomes" id="UP000054498">
    <property type="component" value="Unassembled WGS sequence"/>
</dbReference>
<dbReference type="EMBL" id="KK103380">
    <property type="protein sequence ID" value="KIY95684.1"/>
    <property type="molecule type" value="Genomic_DNA"/>
</dbReference>
<feature type="domain" description="CFA20" evidence="4">
    <location>
        <begin position="80"/>
        <end position="238"/>
    </location>
</feature>
<dbReference type="KEGG" id="mng:MNEG_12279"/>
<dbReference type="STRING" id="145388.A0A0D2LW42"/>
<feature type="compositionally biased region" description="Low complexity" evidence="3">
    <location>
        <begin position="416"/>
        <end position="427"/>
    </location>
</feature>
<dbReference type="AlphaFoldDB" id="A0A0D2LW42"/>
<protein>
    <submittedName>
        <fullName evidence="5">WD repeat-containing protein 90</fullName>
    </submittedName>
</protein>
<dbReference type="OrthoDB" id="6252103at2759"/>
<evidence type="ECO:0000256" key="3">
    <source>
        <dbReference type="SAM" id="MobiDB-lite"/>
    </source>
</evidence>
<name>A0A0D2LW42_9CHLO</name>
<dbReference type="PANTHER" id="PTHR13720:SF24">
    <property type="entry name" value="WD REPEAT-CONTAINING PROTEIN 90"/>
    <property type="match status" value="1"/>
</dbReference>
<organism evidence="5 6">
    <name type="scientific">Monoraphidium neglectum</name>
    <dbReference type="NCBI Taxonomy" id="145388"/>
    <lineage>
        <taxon>Eukaryota</taxon>
        <taxon>Viridiplantae</taxon>
        <taxon>Chlorophyta</taxon>
        <taxon>core chlorophytes</taxon>
        <taxon>Chlorophyceae</taxon>
        <taxon>CS clade</taxon>
        <taxon>Sphaeropleales</taxon>
        <taxon>Selenastraceae</taxon>
        <taxon>Monoraphidium</taxon>
    </lineage>
</organism>
<sequence>MAPIIPAQKAAAAAVTDAAASSSGGGGWQAPYVNVFRLCGVEVAGAPVAEAPTATPAAKPGADQRHGAPEGGPAKLGYEKSGCVREKMDAKIGKRVLRITGTIPAVNYIKLPKAKNMCLTGRFCYLQVKLEPPHLFSFHFEFSTADGNTARVSMGNILKDAATVGKRKNGTLSLSMGGTAGRWTLLCVDLAAAARAAGGAGYVALRSLQLCATMSVRGVFTSDIKFGIKSLPRDMVMSHALEASAFDTLWLPAEPADLSEAPVLVTPVRRSSAYAAAMGLMAAAPPAPADGSPCSGAAVVREPSSRSIRGGKRAAGTGAAAAATGARLAACNPAAAGAEPLNGAAACAAWELEAEESHKANEAEVEGVPFMQLERVIGYTGEFTGTLLWSQSTDEIVFTAASLIVAMPASGGATTPGSPRAGASSSPGKRRARRGDPSPEDDTAWGSDSGGWAAGTDAGGAARQQRRQRLFVGHTAYVVCLALGGDGRLLASGQEGRQPVVRLWDFGSGECLAILCAHSAHLTALDMSPDGGALLGVGQDGHARQLMALWDVGGVSRDEQVAPLLAKCVTDYNVRAASFCPFEPDAFMTAGRDSIRCWRLAKGGRVRGMSVRRTGGAGPLGRAGGGGAEAVIGGTAAPGAAAGPNIFTAIAYECGPAAAQVARRYAFVASAAGTVFQVDYDR</sequence>